<keyword evidence="4" id="KW-1185">Reference proteome</keyword>
<dbReference type="Proteomes" id="UP000324924">
    <property type="component" value="Chromosome"/>
</dbReference>
<name>A0A5C0UHD9_9PROT</name>
<dbReference type="PROSITE" id="PS51257">
    <property type="entry name" value="PROKAR_LIPOPROTEIN"/>
    <property type="match status" value="1"/>
</dbReference>
<proteinExistence type="predicted"/>
<feature type="compositionally biased region" description="Low complexity" evidence="1">
    <location>
        <begin position="121"/>
        <end position="131"/>
    </location>
</feature>
<gene>
    <name evidence="3" type="ORF">FZC36_01790</name>
</gene>
<dbReference type="KEGG" id="nabu:FZC36_01790"/>
<evidence type="ECO:0000313" key="4">
    <source>
        <dbReference type="Proteomes" id="UP000324924"/>
    </source>
</evidence>
<protein>
    <submittedName>
        <fullName evidence="3">Uncharacterized protein</fullName>
    </submittedName>
</protein>
<reference evidence="3 4" key="1">
    <citation type="submission" date="2019-08" db="EMBL/GenBank/DDBJ databases">
        <title>Highly reduced genomes of protist endosymbionts show evolutionary convergence.</title>
        <authorList>
            <person name="George E."/>
            <person name="Husnik F."/>
            <person name="Tashyreva D."/>
            <person name="Prokopchuk G."/>
            <person name="Horak A."/>
            <person name="Kwong W.K."/>
            <person name="Lukes J."/>
            <person name="Keeling P.J."/>
        </authorList>
    </citation>
    <scope>NUCLEOTIDE SEQUENCE [LARGE SCALE GENOMIC DNA]</scope>
    <source>
        <strain evidence="3">1604HC</strain>
    </source>
</reference>
<organism evidence="3 4">
    <name type="scientific">Candidatus Nesciobacter abundans</name>
    <dbReference type="NCBI Taxonomy" id="2601668"/>
    <lineage>
        <taxon>Bacteria</taxon>
        <taxon>Pseudomonadati</taxon>
        <taxon>Pseudomonadota</taxon>
        <taxon>Alphaproteobacteria</taxon>
        <taxon>Holosporales</taxon>
        <taxon>Holosporaceae</taxon>
        <taxon>Candidatus Nesciobacter</taxon>
    </lineage>
</organism>
<keyword evidence="2" id="KW-0732">Signal</keyword>
<dbReference type="RefSeq" id="WP_148972283.1">
    <property type="nucleotide sequence ID" value="NZ_CP043314.1"/>
</dbReference>
<evidence type="ECO:0000256" key="2">
    <source>
        <dbReference type="SAM" id="SignalP"/>
    </source>
</evidence>
<evidence type="ECO:0000313" key="3">
    <source>
        <dbReference type="EMBL" id="QEK39160.1"/>
    </source>
</evidence>
<accession>A0A5C0UHD9</accession>
<feature type="signal peptide" evidence="2">
    <location>
        <begin position="1"/>
        <end position="18"/>
    </location>
</feature>
<feature type="region of interest" description="Disordered" evidence="1">
    <location>
        <begin position="121"/>
        <end position="155"/>
    </location>
</feature>
<dbReference type="EMBL" id="CP043314">
    <property type="protein sequence ID" value="QEK39160.1"/>
    <property type="molecule type" value="Genomic_DNA"/>
</dbReference>
<evidence type="ECO:0000256" key="1">
    <source>
        <dbReference type="SAM" id="MobiDB-lite"/>
    </source>
</evidence>
<dbReference type="AlphaFoldDB" id="A0A5C0UHD9"/>
<feature type="compositionally biased region" description="Basic and acidic residues" evidence="1">
    <location>
        <begin position="132"/>
        <end position="147"/>
    </location>
</feature>
<sequence>MKKFYLSLLLISTSACFAMNERPCSRNGGKNIVMSDFVEKRDMGDDFDFSREATGVSFGSRSNTFVDFGEDGKTGVSPAAEYKAFLNEIGVNSRSGKYDLFGFNGPDCDLSDDLMDEMLSSKTGCSLGSESSESKENEECDSRKVVEQKVPTLEL</sequence>
<feature type="chain" id="PRO_5022687925" evidence="2">
    <location>
        <begin position="19"/>
        <end position="155"/>
    </location>
</feature>